<sequence length="243" mass="27664">MMDVANADIRQLGKSGTRSSPMARRYRFLLFYSANWAQTLRRKRRASVDIWTCSRHGRGATDNKGQVACWMSTLEVFQKTNHDVPISVRFCPEGMEESGSEGLDMLFFAQKDTFFKDGDYVCNSDNYWLVKNKACITGHLLLFHRDGTQHRDLHWGACSGSHAQGHDRPHRLTGSLVDSKGKVLIPGINEEVAPMTEEELELNKTDMDLEEYARDVGAETLLHNCKNDTLMHRRRSRPSPSTD</sequence>
<dbReference type="Proteomes" id="UP000299084">
    <property type="component" value="Unassembled WGS sequence"/>
</dbReference>
<dbReference type="InterPro" id="IPR002933">
    <property type="entry name" value="Peptidase_M20"/>
</dbReference>
<accession>A0A5N4DXS9</accession>
<dbReference type="PANTHER" id="PTHR43270:SF11">
    <property type="entry name" value="CYTOSOLIC NON-SPECIFIC DIPEPTIDASE"/>
    <property type="match status" value="1"/>
</dbReference>
<dbReference type="GO" id="GO:0006508">
    <property type="term" value="P:proteolysis"/>
    <property type="evidence" value="ECO:0007669"/>
    <property type="project" value="UniProtKB-KW"/>
</dbReference>
<dbReference type="GO" id="GO:0005829">
    <property type="term" value="C:cytosol"/>
    <property type="evidence" value="ECO:0007669"/>
    <property type="project" value="TreeGrafter"/>
</dbReference>
<dbReference type="Gene3D" id="3.30.70.360">
    <property type="match status" value="1"/>
</dbReference>
<evidence type="ECO:0000256" key="2">
    <source>
        <dbReference type="ARBA" id="ARBA00022723"/>
    </source>
</evidence>
<organism evidence="4 5">
    <name type="scientific">Camelus dromedarius</name>
    <name type="common">Dromedary</name>
    <name type="synonym">Arabian camel</name>
    <dbReference type="NCBI Taxonomy" id="9838"/>
    <lineage>
        <taxon>Eukaryota</taxon>
        <taxon>Metazoa</taxon>
        <taxon>Chordata</taxon>
        <taxon>Craniata</taxon>
        <taxon>Vertebrata</taxon>
        <taxon>Euteleostomi</taxon>
        <taxon>Mammalia</taxon>
        <taxon>Eutheria</taxon>
        <taxon>Laurasiatheria</taxon>
        <taxon>Artiodactyla</taxon>
        <taxon>Tylopoda</taxon>
        <taxon>Camelidae</taxon>
        <taxon>Camelus</taxon>
    </lineage>
</organism>
<evidence type="ECO:0000256" key="1">
    <source>
        <dbReference type="ARBA" id="ARBA00022670"/>
    </source>
</evidence>
<keyword evidence="1" id="KW-0645">Protease</keyword>
<dbReference type="EMBL" id="JWIN03000007">
    <property type="protein sequence ID" value="KAB1275885.1"/>
    <property type="molecule type" value="Genomic_DNA"/>
</dbReference>
<dbReference type="InterPro" id="IPR051458">
    <property type="entry name" value="Cyt/Met_Dipeptidase"/>
</dbReference>
<evidence type="ECO:0000313" key="4">
    <source>
        <dbReference type="EMBL" id="KAB1275885.1"/>
    </source>
</evidence>
<comment type="caution">
    <text evidence="4">The sequence shown here is derived from an EMBL/GenBank/DDBJ whole genome shotgun (WGS) entry which is preliminary data.</text>
</comment>
<dbReference type="AlphaFoldDB" id="A0A5N4DXS9"/>
<evidence type="ECO:0000313" key="5">
    <source>
        <dbReference type="Proteomes" id="UP000299084"/>
    </source>
</evidence>
<dbReference type="Pfam" id="PF01546">
    <property type="entry name" value="Peptidase_M20"/>
    <property type="match status" value="1"/>
</dbReference>
<keyword evidence="3" id="KW-0378">Hydrolase</keyword>
<evidence type="ECO:0000256" key="3">
    <source>
        <dbReference type="ARBA" id="ARBA00022801"/>
    </source>
</evidence>
<name>A0A5N4DXS9_CAMDR</name>
<dbReference type="Gene3D" id="3.40.630.10">
    <property type="entry name" value="Zn peptidases"/>
    <property type="match status" value="1"/>
</dbReference>
<dbReference type="PANTHER" id="PTHR43270">
    <property type="entry name" value="BETA-ALA-HIS DIPEPTIDASE"/>
    <property type="match status" value="1"/>
</dbReference>
<dbReference type="SUPFAM" id="SSF53187">
    <property type="entry name" value="Zn-dependent exopeptidases"/>
    <property type="match status" value="1"/>
</dbReference>
<protein>
    <submittedName>
        <fullName evidence="4">Cytosolic non-specific dipeptidase</fullName>
    </submittedName>
</protein>
<reference evidence="4 5" key="1">
    <citation type="journal article" date="2019" name="Mol. Ecol. Resour.">
        <title>Improving Illumina assemblies with Hi-C and long reads: an example with the North African dromedary.</title>
        <authorList>
            <person name="Elbers J.P."/>
            <person name="Rogers M.F."/>
            <person name="Perelman P.L."/>
            <person name="Proskuryakova A.A."/>
            <person name="Serdyukova N.A."/>
            <person name="Johnson W.E."/>
            <person name="Horin P."/>
            <person name="Corander J."/>
            <person name="Murphy D."/>
            <person name="Burger P.A."/>
        </authorList>
    </citation>
    <scope>NUCLEOTIDE SEQUENCE [LARGE SCALE GENOMIC DNA]</scope>
    <source>
        <strain evidence="4">Drom800</strain>
        <tissue evidence="4">Blood</tissue>
    </source>
</reference>
<keyword evidence="5" id="KW-1185">Reference proteome</keyword>
<dbReference type="GO" id="GO:0016805">
    <property type="term" value="F:dipeptidase activity"/>
    <property type="evidence" value="ECO:0007669"/>
    <property type="project" value="TreeGrafter"/>
</dbReference>
<gene>
    <name evidence="4" type="ORF">Cadr_000008296</name>
</gene>
<dbReference type="GO" id="GO:0046872">
    <property type="term" value="F:metal ion binding"/>
    <property type="evidence" value="ECO:0007669"/>
    <property type="project" value="UniProtKB-KW"/>
</dbReference>
<proteinExistence type="predicted"/>
<keyword evidence="2" id="KW-0479">Metal-binding</keyword>